<keyword evidence="14" id="KW-0547">Nucleotide-binding</keyword>
<evidence type="ECO:0000256" key="10">
    <source>
        <dbReference type="ARBA" id="ARBA00048205"/>
    </source>
</evidence>
<dbReference type="PANTHER" id="PTHR45846">
    <property type="entry name" value="TRNA-DIHYDROURIDINE(47) SYNTHASE [NAD(P)(+)]-LIKE"/>
    <property type="match status" value="1"/>
</dbReference>
<dbReference type="GO" id="GO:0000049">
    <property type="term" value="F:tRNA binding"/>
    <property type="evidence" value="ECO:0007669"/>
    <property type="project" value="UniProtKB-KW"/>
</dbReference>
<organism evidence="16 17">
    <name type="scientific">Marinilabilia rubra</name>
    <dbReference type="NCBI Taxonomy" id="2162893"/>
    <lineage>
        <taxon>Bacteria</taxon>
        <taxon>Pseudomonadati</taxon>
        <taxon>Bacteroidota</taxon>
        <taxon>Bacteroidia</taxon>
        <taxon>Marinilabiliales</taxon>
        <taxon>Marinilabiliaceae</taxon>
        <taxon>Marinilabilia</taxon>
    </lineage>
</organism>
<evidence type="ECO:0000313" key="16">
    <source>
        <dbReference type="EMBL" id="PWE00557.1"/>
    </source>
</evidence>
<dbReference type="CDD" id="cd02801">
    <property type="entry name" value="DUS_like_FMN"/>
    <property type="match status" value="1"/>
</dbReference>
<comment type="function">
    <text evidence="2 12">Catalyzes the synthesis of 5,6-dihydrouridine (D), a modified base found in the D-loop of most tRNAs, via the reduction of the C5-C6 double bond in target uridines.</text>
</comment>
<dbReference type="PIRSF" id="PIRSF006621">
    <property type="entry name" value="Dus"/>
    <property type="match status" value="1"/>
</dbReference>
<sequence>MKIGNLELRKEPLLLAPMEDVTDQMFRKLCKRYGADLMYTEFVSSDALVREVDKTMKKMKLDDAERPVGIQIYGKEIDAMVEAAKIAEEAKPDIIDINYGCPVKKIATKGAGAGMLRDIPKMIEMTREIVKAVKAPVTVKTRLGWDEDSKNIVEVAEQLQDTGIQALTIHGRTRAQMYTGEADWTLIGEVKNNPRMNIPIIGNGDISTPEKARRYLNDYGVDGLMVGRPSIGRPWIFKEIRHYLDTGELLPAPSIPGHVEMIREQVNKSVEWLGERRGILHSRRHLAITFKGLDHFRPLKIKMLRTESIEDLNAILDEIAERWADHSSPCSE</sequence>
<comment type="catalytic activity">
    <reaction evidence="10">
        <text>a 5,6-dihydrouridine in tRNA + NADP(+) = a uridine in tRNA + NADPH + H(+)</text>
        <dbReference type="Rhea" id="RHEA:23624"/>
        <dbReference type="Rhea" id="RHEA-COMP:13339"/>
        <dbReference type="Rhea" id="RHEA-COMP:13887"/>
        <dbReference type="ChEBI" id="CHEBI:15378"/>
        <dbReference type="ChEBI" id="CHEBI:57783"/>
        <dbReference type="ChEBI" id="CHEBI:58349"/>
        <dbReference type="ChEBI" id="CHEBI:65315"/>
        <dbReference type="ChEBI" id="CHEBI:74443"/>
    </reaction>
</comment>
<feature type="binding site" evidence="14">
    <location>
        <position position="170"/>
    </location>
    <ligand>
        <name>FMN</name>
        <dbReference type="ChEBI" id="CHEBI:58210"/>
    </ligand>
</feature>
<evidence type="ECO:0000256" key="9">
    <source>
        <dbReference type="ARBA" id="ARBA00023002"/>
    </source>
</evidence>
<keyword evidence="5 12" id="KW-0288">FMN</keyword>
<keyword evidence="8" id="KW-0694">RNA-binding</keyword>
<dbReference type="EMBL" id="QEWP01000003">
    <property type="protein sequence ID" value="PWE00557.1"/>
    <property type="molecule type" value="Genomic_DNA"/>
</dbReference>
<evidence type="ECO:0000256" key="8">
    <source>
        <dbReference type="ARBA" id="ARBA00022884"/>
    </source>
</evidence>
<name>A0A2U2BBZ6_9BACT</name>
<comment type="cofactor">
    <cofactor evidence="1 12 14">
        <name>FMN</name>
        <dbReference type="ChEBI" id="CHEBI:58210"/>
    </cofactor>
</comment>
<dbReference type="Gene3D" id="1.10.1200.80">
    <property type="entry name" value="Putative flavin oxidoreducatase, domain 2"/>
    <property type="match status" value="1"/>
</dbReference>
<gene>
    <name evidence="16" type="ORF">DDZ16_06240</name>
</gene>
<evidence type="ECO:0000256" key="5">
    <source>
        <dbReference type="ARBA" id="ARBA00022643"/>
    </source>
</evidence>
<dbReference type="PROSITE" id="PS01136">
    <property type="entry name" value="UPF0034"/>
    <property type="match status" value="1"/>
</dbReference>
<feature type="binding site" evidence="14">
    <location>
        <position position="71"/>
    </location>
    <ligand>
        <name>FMN</name>
        <dbReference type="ChEBI" id="CHEBI:58210"/>
    </ligand>
</feature>
<accession>A0A2U2BBZ6</accession>
<keyword evidence="7" id="KW-0521">NADP</keyword>
<dbReference type="InterPro" id="IPR013785">
    <property type="entry name" value="Aldolase_TIM"/>
</dbReference>
<evidence type="ECO:0000256" key="1">
    <source>
        <dbReference type="ARBA" id="ARBA00001917"/>
    </source>
</evidence>
<evidence type="ECO:0000256" key="14">
    <source>
        <dbReference type="PIRSR" id="PIRSR006621-2"/>
    </source>
</evidence>
<comment type="caution">
    <text evidence="16">The sequence shown here is derived from an EMBL/GenBank/DDBJ whole genome shotgun (WGS) entry which is preliminary data.</text>
</comment>
<evidence type="ECO:0000256" key="12">
    <source>
        <dbReference type="PIRNR" id="PIRNR006621"/>
    </source>
</evidence>
<dbReference type="InterPro" id="IPR035587">
    <property type="entry name" value="DUS-like_FMN-bd"/>
</dbReference>
<dbReference type="EC" id="1.3.1.-" evidence="12"/>
<evidence type="ECO:0000256" key="2">
    <source>
        <dbReference type="ARBA" id="ARBA00002790"/>
    </source>
</evidence>
<dbReference type="RefSeq" id="WP_109263596.1">
    <property type="nucleotide sequence ID" value="NZ_QEWP01000003.1"/>
</dbReference>
<dbReference type="AlphaFoldDB" id="A0A2U2BBZ6"/>
<keyword evidence="9 12" id="KW-0560">Oxidoreductase</keyword>
<dbReference type="Gene3D" id="3.20.20.70">
    <property type="entry name" value="Aldolase class I"/>
    <property type="match status" value="1"/>
</dbReference>
<proteinExistence type="inferred from homology"/>
<dbReference type="InterPro" id="IPR001269">
    <property type="entry name" value="DUS_fam"/>
</dbReference>
<feature type="binding site" evidence="14">
    <location>
        <begin position="227"/>
        <end position="228"/>
    </location>
    <ligand>
        <name>FMN</name>
        <dbReference type="ChEBI" id="CHEBI:58210"/>
    </ligand>
</feature>
<feature type="binding site" evidence="14">
    <location>
        <position position="140"/>
    </location>
    <ligand>
        <name>FMN</name>
        <dbReference type="ChEBI" id="CHEBI:58210"/>
    </ligand>
</feature>
<evidence type="ECO:0000256" key="4">
    <source>
        <dbReference type="ARBA" id="ARBA00022630"/>
    </source>
</evidence>
<reference evidence="16 17" key="1">
    <citation type="submission" date="2018-05" db="EMBL/GenBank/DDBJ databases">
        <title>Marinilabilia rubrum sp. nov., isolated from saltern sediment.</title>
        <authorList>
            <person name="Zhang R."/>
        </authorList>
    </citation>
    <scope>NUCLEOTIDE SEQUENCE [LARGE SCALE GENOMIC DNA]</scope>
    <source>
        <strain evidence="16 17">WTE16</strain>
    </source>
</reference>
<dbReference type="SUPFAM" id="SSF51395">
    <property type="entry name" value="FMN-linked oxidoreductases"/>
    <property type="match status" value="1"/>
</dbReference>
<comment type="catalytic activity">
    <reaction evidence="11">
        <text>a 5,6-dihydrouridine in tRNA + NAD(+) = a uridine in tRNA + NADH + H(+)</text>
        <dbReference type="Rhea" id="RHEA:54452"/>
        <dbReference type="Rhea" id="RHEA-COMP:13339"/>
        <dbReference type="Rhea" id="RHEA-COMP:13887"/>
        <dbReference type="ChEBI" id="CHEBI:15378"/>
        <dbReference type="ChEBI" id="CHEBI:57540"/>
        <dbReference type="ChEBI" id="CHEBI:57945"/>
        <dbReference type="ChEBI" id="CHEBI:65315"/>
        <dbReference type="ChEBI" id="CHEBI:74443"/>
    </reaction>
</comment>
<evidence type="ECO:0000256" key="11">
    <source>
        <dbReference type="ARBA" id="ARBA00048802"/>
    </source>
</evidence>
<evidence type="ECO:0000256" key="13">
    <source>
        <dbReference type="PIRSR" id="PIRSR006621-1"/>
    </source>
</evidence>
<keyword evidence="6 12" id="KW-0819">tRNA processing</keyword>
<dbReference type="Proteomes" id="UP000244956">
    <property type="component" value="Unassembled WGS sequence"/>
</dbReference>
<protein>
    <recommendedName>
        <fullName evidence="12">tRNA-dihydrouridine synthase</fullName>
        <ecNumber evidence="12">1.3.1.-</ecNumber>
    </recommendedName>
</protein>
<dbReference type="InterPro" id="IPR018517">
    <property type="entry name" value="tRNA_hU_synthase_CS"/>
</dbReference>
<keyword evidence="4 12" id="KW-0285">Flavoprotein</keyword>
<evidence type="ECO:0000259" key="15">
    <source>
        <dbReference type="Pfam" id="PF01207"/>
    </source>
</evidence>
<dbReference type="NCBIfam" id="TIGR00737">
    <property type="entry name" value="nifR3_yhdG"/>
    <property type="match status" value="1"/>
</dbReference>
<dbReference type="GO" id="GO:0017150">
    <property type="term" value="F:tRNA dihydrouridine synthase activity"/>
    <property type="evidence" value="ECO:0007669"/>
    <property type="project" value="InterPro"/>
</dbReference>
<dbReference type="PANTHER" id="PTHR45846:SF1">
    <property type="entry name" value="TRNA-DIHYDROURIDINE(47) SYNTHASE [NAD(P)(+)]-LIKE"/>
    <property type="match status" value="1"/>
</dbReference>
<evidence type="ECO:0000256" key="3">
    <source>
        <dbReference type="ARBA" id="ARBA00022555"/>
    </source>
</evidence>
<comment type="similarity">
    <text evidence="12">Belongs to the dus family.</text>
</comment>
<keyword evidence="3" id="KW-0820">tRNA-binding</keyword>
<keyword evidence="17" id="KW-1185">Reference proteome</keyword>
<dbReference type="OrthoDB" id="9764501at2"/>
<dbReference type="InterPro" id="IPR024036">
    <property type="entry name" value="tRNA-dHydroUridine_Synthase_C"/>
</dbReference>
<evidence type="ECO:0000256" key="7">
    <source>
        <dbReference type="ARBA" id="ARBA00022857"/>
    </source>
</evidence>
<dbReference type="Pfam" id="PF01207">
    <property type="entry name" value="Dus"/>
    <property type="match status" value="1"/>
</dbReference>
<evidence type="ECO:0000256" key="6">
    <source>
        <dbReference type="ARBA" id="ARBA00022694"/>
    </source>
</evidence>
<evidence type="ECO:0000313" key="17">
    <source>
        <dbReference type="Proteomes" id="UP000244956"/>
    </source>
</evidence>
<feature type="active site" description="Proton donor" evidence="13">
    <location>
        <position position="101"/>
    </location>
</feature>
<feature type="domain" description="DUS-like FMN-binding" evidence="15">
    <location>
        <begin position="14"/>
        <end position="306"/>
    </location>
</feature>
<dbReference type="GO" id="GO:0050660">
    <property type="term" value="F:flavin adenine dinucleotide binding"/>
    <property type="evidence" value="ECO:0007669"/>
    <property type="project" value="InterPro"/>
</dbReference>
<dbReference type="CDD" id="cd22958">
    <property type="entry name" value="DD_DPY30_SDC1-like"/>
    <property type="match status" value="1"/>
</dbReference>
<dbReference type="InterPro" id="IPR004652">
    <property type="entry name" value="DusB-like"/>
</dbReference>